<keyword evidence="2" id="KW-1185">Reference proteome</keyword>
<evidence type="ECO:0000313" key="1">
    <source>
        <dbReference type="EMBL" id="UOB18613.1"/>
    </source>
</evidence>
<dbReference type="KEGG" id="fbm:MQE35_04820"/>
<dbReference type="EMBL" id="CP094358">
    <property type="protein sequence ID" value="UOB18613.1"/>
    <property type="molecule type" value="Genomic_DNA"/>
</dbReference>
<name>A0A9E6ZVM6_9FLAO</name>
<dbReference type="RefSeq" id="WP_255845193.1">
    <property type="nucleotide sequence ID" value="NZ_CP094358.1"/>
</dbReference>
<dbReference type="Proteomes" id="UP000831290">
    <property type="component" value="Chromosome"/>
</dbReference>
<accession>A0A9E6ZVM6</accession>
<evidence type="ECO:0000313" key="2">
    <source>
        <dbReference type="Proteomes" id="UP000831290"/>
    </source>
</evidence>
<proteinExistence type="predicted"/>
<organism evidence="1 2">
    <name type="scientific">Abyssalbus ytuae</name>
    <dbReference type="NCBI Taxonomy" id="2926907"/>
    <lineage>
        <taxon>Bacteria</taxon>
        <taxon>Pseudomonadati</taxon>
        <taxon>Bacteroidota</taxon>
        <taxon>Flavobacteriia</taxon>
        <taxon>Flavobacteriales</taxon>
        <taxon>Flavobacteriaceae</taxon>
        <taxon>Abyssalbus</taxon>
    </lineage>
</organism>
<gene>
    <name evidence="1" type="ORF">MQE35_04820</name>
</gene>
<dbReference type="AlphaFoldDB" id="A0A9E6ZVM6"/>
<reference evidence="1" key="1">
    <citation type="submission" date="2022-03" db="EMBL/GenBank/DDBJ databases">
        <title>Description of Abyssus ytuae gen. nov., sp. nov., a novel member of the family Flavobacteriaceae isolated from the sediment of Mariana Trench.</title>
        <authorList>
            <person name="Zhang J."/>
            <person name="Xu X."/>
        </authorList>
    </citation>
    <scope>NUCLEOTIDE SEQUENCE</scope>
    <source>
        <strain evidence="1">MT3330</strain>
    </source>
</reference>
<sequence>MASERFKKLQDSVYGIEDKKINIPEGLDTTNLRECKGIGIDKQTGKLRKGFIKLKDGKIVSEKKLLELIEDHQNNDQ</sequence>
<protein>
    <submittedName>
        <fullName evidence="1">Uncharacterized protein</fullName>
    </submittedName>
</protein>